<dbReference type="SMART" id="SM01037">
    <property type="entry name" value="Bet_v_1"/>
    <property type="match status" value="1"/>
</dbReference>
<dbReference type="OMA" id="WEMYRDN"/>
<dbReference type="PANTHER" id="PTHR31907">
    <property type="entry name" value="MLP-LIKE PROTEIN 423"/>
    <property type="match status" value="1"/>
</dbReference>
<dbReference type="GO" id="GO:0006952">
    <property type="term" value="P:defense response"/>
    <property type="evidence" value="ECO:0007669"/>
    <property type="project" value="InterPro"/>
</dbReference>
<dbReference type="Gene3D" id="3.30.530.20">
    <property type="match status" value="1"/>
</dbReference>
<evidence type="ECO:0000313" key="2">
    <source>
        <dbReference type="EMBL" id="OAY22439.1"/>
    </source>
</evidence>
<name>A0A199UCQ3_MANES</name>
<dbReference type="EMBL" id="KV450433">
    <property type="protein sequence ID" value="OAY22439.1"/>
    <property type="molecule type" value="Genomic_DNA"/>
</dbReference>
<dbReference type="Pfam" id="PF00407">
    <property type="entry name" value="Bet_v_1"/>
    <property type="match status" value="1"/>
</dbReference>
<dbReference type="SUPFAM" id="SSF55961">
    <property type="entry name" value="Bet v1-like"/>
    <property type="match status" value="1"/>
</dbReference>
<dbReference type="OrthoDB" id="1845342at2759"/>
<gene>
    <name evidence="2" type="ORF">MANES_S000900</name>
</gene>
<dbReference type="STRING" id="3983.A0A199UCQ3"/>
<dbReference type="InterPro" id="IPR023393">
    <property type="entry name" value="START-like_dom_sf"/>
</dbReference>
<dbReference type="AlphaFoldDB" id="A0A199UCQ3"/>
<dbReference type="Gramene" id="Manes.12G089218.1.v8.1">
    <property type="protein sequence ID" value="Manes.12G089218.1.v8.1.CDS"/>
    <property type="gene ID" value="Manes.12G089218.v8.1"/>
</dbReference>
<evidence type="ECO:0000259" key="1">
    <source>
        <dbReference type="SMART" id="SM01037"/>
    </source>
</evidence>
<accession>A0A199UCQ3</accession>
<dbReference type="CDD" id="cd07816">
    <property type="entry name" value="Bet_v1-like"/>
    <property type="match status" value="1"/>
</dbReference>
<reference evidence="2" key="1">
    <citation type="submission" date="2016-02" db="EMBL/GenBank/DDBJ databases">
        <title>WGS assembly of Manihot esculenta.</title>
        <authorList>
            <person name="Bredeson J.V."/>
            <person name="Prochnik S.E."/>
            <person name="Lyons J.B."/>
            <person name="Schmutz J."/>
            <person name="Grimwood J."/>
            <person name="Vrebalov J."/>
            <person name="Bart R.S."/>
            <person name="Amuge T."/>
            <person name="Ferguson M.E."/>
            <person name="Green R."/>
            <person name="Putnam N."/>
            <person name="Stites J."/>
            <person name="Rounsley S."/>
            <person name="Rokhsar D.S."/>
        </authorList>
    </citation>
    <scope>NUCLEOTIDE SEQUENCE [LARGE SCALE GENOMIC DNA]</scope>
    <source>
        <tissue evidence="2">Leaf</tissue>
    </source>
</reference>
<sequence>MKRLEGEVVLKIPAEKAWEMYRDDEIISKINPEMLALAQYVEGDGSPGSLRLFKLGPAICNYVKESMEKIEKVEKGRSVTYSVIGGELKKMYDPYKVTFSFTPVKGKENEQCLAAWKAEFEPLTPATPLPEKARDAAVGFLRCFDNFGRA</sequence>
<feature type="domain" description="Bet v I/Major latex protein" evidence="1">
    <location>
        <begin position="1"/>
        <end position="147"/>
    </location>
</feature>
<dbReference type="InterPro" id="IPR000916">
    <property type="entry name" value="Bet_v_I/MLP"/>
</dbReference>
<proteinExistence type="predicted"/>
<protein>
    <recommendedName>
        <fullName evidence="1">Bet v I/Major latex protein domain-containing protein</fullName>
    </recommendedName>
</protein>
<dbReference type="InterPro" id="IPR051761">
    <property type="entry name" value="MLP-like_ligand-binding"/>
</dbReference>
<organism evidence="2">
    <name type="scientific">Manihot esculenta</name>
    <name type="common">Cassava</name>
    <name type="synonym">Jatropha manihot</name>
    <dbReference type="NCBI Taxonomy" id="3983"/>
    <lineage>
        <taxon>Eukaryota</taxon>
        <taxon>Viridiplantae</taxon>
        <taxon>Streptophyta</taxon>
        <taxon>Embryophyta</taxon>
        <taxon>Tracheophyta</taxon>
        <taxon>Spermatophyta</taxon>
        <taxon>Magnoliopsida</taxon>
        <taxon>eudicotyledons</taxon>
        <taxon>Gunneridae</taxon>
        <taxon>Pentapetalae</taxon>
        <taxon>rosids</taxon>
        <taxon>fabids</taxon>
        <taxon>Malpighiales</taxon>
        <taxon>Euphorbiaceae</taxon>
        <taxon>Crotonoideae</taxon>
        <taxon>Manihoteae</taxon>
        <taxon>Manihot</taxon>
    </lineage>
</organism>